<feature type="coiled-coil region" evidence="4">
    <location>
        <begin position="27"/>
        <end position="58"/>
    </location>
</feature>
<feature type="coiled-coil region" evidence="4">
    <location>
        <begin position="279"/>
        <end position="313"/>
    </location>
</feature>
<comment type="subcellular location">
    <subcellularLocation>
        <location evidence="1">Cell projection</location>
        <location evidence="1">Cilium</location>
    </subcellularLocation>
</comment>
<evidence type="ECO:0000256" key="2">
    <source>
        <dbReference type="ARBA" id="ARBA00023054"/>
    </source>
</evidence>
<keyword evidence="2 4" id="KW-0175">Coiled coil</keyword>
<keyword evidence="8" id="KW-1185">Reference proteome</keyword>
<dbReference type="InterPro" id="IPR025254">
    <property type="entry name" value="CCDC113/CCDC96_CC"/>
</dbReference>
<evidence type="ECO:0000259" key="6">
    <source>
        <dbReference type="Pfam" id="PF13870"/>
    </source>
</evidence>
<evidence type="ECO:0000256" key="5">
    <source>
        <dbReference type="SAM" id="MobiDB-lite"/>
    </source>
</evidence>
<feature type="coiled-coil region" evidence="4">
    <location>
        <begin position="120"/>
        <end position="154"/>
    </location>
</feature>
<dbReference type="GO" id="GO:0036064">
    <property type="term" value="C:ciliary basal body"/>
    <property type="evidence" value="ECO:0007669"/>
    <property type="project" value="TreeGrafter"/>
</dbReference>
<feature type="region of interest" description="Disordered" evidence="5">
    <location>
        <begin position="65"/>
        <end position="94"/>
    </location>
</feature>
<feature type="coiled-coil region" evidence="4">
    <location>
        <begin position="223"/>
        <end position="254"/>
    </location>
</feature>
<accession>A0A0P1ALQ2</accession>
<protein>
    <recommendedName>
        <fullName evidence="6">CCDC113/CCDC96 coiled-coil domain-containing protein</fullName>
    </recommendedName>
</protein>
<evidence type="ECO:0000313" key="8">
    <source>
        <dbReference type="Proteomes" id="UP000054928"/>
    </source>
</evidence>
<sequence length="358" mass="41642">MQVETMIHHNPHRGLKRQDEDDAAIIADDAAQRLRLAIANATEARERLQLRNTNLQRRVALMLHKNQESSPATGGSGAVKDNSNSARRREDKIISNEDTKRYLDCLRSVHESKVQMTMARSQYDKVALELQARLDEKEAKVTEIQDAFLEFKREVARNAETLGTGKPISKRMIAQFEAAELRKDQDVEKIRLKHINLRMHLKKLEQLLHAKEELAEGLHLIDFEQLKIENQTLNEKIEERNEELSKLRKKTTNTVQVLTHIKEKLHFVFAESQMLKRESRELEEILSANRDQLAQKKKERDATRQLATRLKSKDGFASSEMLIEDFDKRESDVVDLEGRRAELIQRHAYLVKKIKEFD</sequence>
<evidence type="ECO:0000256" key="4">
    <source>
        <dbReference type="SAM" id="Coils"/>
    </source>
</evidence>
<dbReference type="PANTHER" id="PTHR15654:SF1">
    <property type="entry name" value="COILED-COIL DOMAIN-CONTAINING PROTEIN 96"/>
    <property type="match status" value="1"/>
</dbReference>
<reference evidence="8" key="1">
    <citation type="submission" date="2014-09" db="EMBL/GenBank/DDBJ databases">
        <authorList>
            <person name="Sharma Rahul"/>
            <person name="Thines Marco"/>
        </authorList>
    </citation>
    <scope>NUCLEOTIDE SEQUENCE [LARGE SCALE GENOMIC DNA]</scope>
</reference>
<dbReference type="OMA" id="DIDQCRV"/>
<dbReference type="InterPro" id="IPR051885">
    <property type="entry name" value="CC_CF"/>
</dbReference>
<evidence type="ECO:0000313" key="7">
    <source>
        <dbReference type="EMBL" id="CEG42344.1"/>
    </source>
</evidence>
<feature type="domain" description="CCDC113/CCDC96 coiled-coil" evidence="6">
    <location>
        <begin position="182"/>
        <end position="355"/>
    </location>
</feature>
<organism evidence="7 8">
    <name type="scientific">Plasmopara halstedii</name>
    <name type="common">Downy mildew of sunflower</name>
    <dbReference type="NCBI Taxonomy" id="4781"/>
    <lineage>
        <taxon>Eukaryota</taxon>
        <taxon>Sar</taxon>
        <taxon>Stramenopiles</taxon>
        <taxon>Oomycota</taxon>
        <taxon>Peronosporomycetes</taxon>
        <taxon>Peronosporales</taxon>
        <taxon>Peronosporaceae</taxon>
        <taxon>Plasmopara</taxon>
    </lineage>
</organism>
<dbReference type="OrthoDB" id="10254794at2759"/>
<dbReference type="Proteomes" id="UP000054928">
    <property type="component" value="Unassembled WGS sequence"/>
</dbReference>
<evidence type="ECO:0000256" key="3">
    <source>
        <dbReference type="ARBA" id="ARBA00023273"/>
    </source>
</evidence>
<keyword evidence="3" id="KW-0966">Cell projection</keyword>
<dbReference type="AlphaFoldDB" id="A0A0P1ALQ2"/>
<dbReference type="STRING" id="4781.A0A0P1ALQ2"/>
<name>A0A0P1ALQ2_PLAHL</name>
<dbReference type="GO" id="GO:0060271">
    <property type="term" value="P:cilium assembly"/>
    <property type="evidence" value="ECO:0007669"/>
    <property type="project" value="TreeGrafter"/>
</dbReference>
<dbReference type="Pfam" id="PF13870">
    <property type="entry name" value="CCDC113_CCDC96_CC"/>
    <property type="match status" value="1"/>
</dbReference>
<proteinExistence type="predicted"/>
<dbReference type="GeneID" id="36407678"/>
<dbReference type="EMBL" id="CCYD01000610">
    <property type="protein sequence ID" value="CEG42344.1"/>
    <property type="molecule type" value="Genomic_DNA"/>
</dbReference>
<dbReference type="GO" id="GO:0005930">
    <property type="term" value="C:axoneme"/>
    <property type="evidence" value="ECO:0007669"/>
    <property type="project" value="TreeGrafter"/>
</dbReference>
<evidence type="ECO:0000256" key="1">
    <source>
        <dbReference type="ARBA" id="ARBA00004138"/>
    </source>
</evidence>
<dbReference type="PANTHER" id="PTHR15654">
    <property type="entry name" value="COILED-COIL DOMAIN-CONTAINING PROTEIN 113-RELATED"/>
    <property type="match status" value="1"/>
</dbReference>
<dbReference type="RefSeq" id="XP_024578713.1">
    <property type="nucleotide sequence ID" value="XM_024728213.1"/>
</dbReference>